<feature type="transmembrane region" description="Helical" evidence="2">
    <location>
        <begin position="122"/>
        <end position="150"/>
    </location>
</feature>
<keyword evidence="2" id="KW-0812">Transmembrane</keyword>
<gene>
    <name evidence="3" type="ORF">I2501_28955</name>
</gene>
<feature type="transmembrane region" description="Helical" evidence="2">
    <location>
        <begin position="62"/>
        <end position="78"/>
    </location>
</feature>
<organism evidence="3 4">
    <name type="scientific">Streptacidiphilus fuscans</name>
    <dbReference type="NCBI Taxonomy" id="2789292"/>
    <lineage>
        <taxon>Bacteria</taxon>
        <taxon>Bacillati</taxon>
        <taxon>Actinomycetota</taxon>
        <taxon>Actinomycetes</taxon>
        <taxon>Kitasatosporales</taxon>
        <taxon>Streptomycetaceae</taxon>
        <taxon>Streptacidiphilus</taxon>
    </lineage>
</organism>
<protein>
    <recommendedName>
        <fullName evidence="5">Integral membrane protein</fullName>
    </recommendedName>
</protein>
<comment type="caution">
    <text evidence="3">The sequence shown here is derived from an EMBL/GenBank/DDBJ whole genome shotgun (WGS) entry which is preliminary data.</text>
</comment>
<feature type="transmembrane region" description="Helical" evidence="2">
    <location>
        <begin position="7"/>
        <end position="28"/>
    </location>
</feature>
<keyword evidence="4" id="KW-1185">Reference proteome</keyword>
<feature type="compositionally biased region" description="Pro residues" evidence="1">
    <location>
        <begin position="188"/>
        <end position="197"/>
    </location>
</feature>
<dbReference type="Proteomes" id="UP000657385">
    <property type="component" value="Unassembled WGS sequence"/>
</dbReference>
<sequence>MDGWGLRLLRAVVFAALSVMLPIGARLVVTGQPVPVDVALLALGGSLVVALLLFAGERGYRSIVAVLVPLQVGMNVLFNTGQQSCPPGPAAAHGGLPGWGVLACGGGTIRPGLLGLTEQTHAALVALTGGQAMLLLVVHLVLALAAAWWLRRGEAALFALVRVTVLTGWHGVRALLAWLAAPVALPEPSGPRPPLPAPRSKARGPQDVLPRTAPRRGPPMLAQAC</sequence>
<evidence type="ECO:0008006" key="5">
    <source>
        <dbReference type="Google" id="ProtNLM"/>
    </source>
</evidence>
<keyword evidence="2" id="KW-0472">Membrane</keyword>
<reference evidence="3" key="1">
    <citation type="submission" date="2020-11" db="EMBL/GenBank/DDBJ databases">
        <title>Isolation and identification of active actinomycetes.</title>
        <authorList>
            <person name="Yu B."/>
        </authorList>
    </citation>
    <scope>NUCLEOTIDE SEQUENCE</scope>
    <source>
        <strain evidence="3">NEAU-YB345</strain>
    </source>
</reference>
<name>A0A931BAJ3_9ACTN</name>
<evidence type="ECO:0000313" key="3">
    <source>
        <dbReference type="EMBL" id="MBF9072061.1"/>
    </source>
</evidence>
<proteinExistence type="predicted"/>
<evidence type="ECO:0000256" key="2">
    <source>
        <dbReference type="SAM" id="Phobius"/>
    </source>
</evidence>
<feature type="region of interest" description="Disordered" evidence="1">
    <location>
        <begin position="188"/>
        <end position="225"/>
    </location>
</feature>
<dbReference type="RefSeq" id="WP_196197223.1">
    <property type="nucleotide sequence ID" value="NZ_JADPRT010000014.1"/>
</dbReference>
<keyword evidence="2" id="KW-1133">Transmembrane helix</keyword>
<feature type="transmembrane region" description="Helical" evidence="2">
    <location>
        <begin position="34"/>
        <end position="55"/>
    </location>
</feature>
<accession>A0A931BAJ3</accession>
<evidence type="ECO:0000256" key="1">
    <source>
        <dbReference type="SAM" id="MobiDB-lite"/>
    </source>
</evidence>
<dbReference type="EMBL" id="JADPRT010000014">
    <property type="protein sequence ID" value="MBF9072061.1"/>
    <property type="molecule type" value="Genomic_DNA"/>
</dbReference>
<evidence type="ECO:0000313" key="4">
    <source>
        <dbReference type="Proteomes" id="UP000657385"/>
    </source>
</evidence>
<dbReference type="AlphaFoldDB" id="A0A931BAJ3"/>